<evidence type="ECO:0000259" key="8">
    <source>
        <dbReference type="PROSITE" id="PS50089"/>
    </source>
</evidence>
<dbReference type="GO" id="GO:0005783">
    <property type="term" value="C:endoplasmic reticulum"/>
    <property type="evidence" value="ECO:0007669"/>
    <property type="project" value="UniProtKB-SubCell"/>
</dbReference>
<dbReference type="SMART" id="SM00184">
    <property type="entry name" value="RING"/>
    <property type="match status" value="1"/>
</dbReference>
<gene>
    <name evidence="9" type="ORF">OEA41_007245</name>
</gene>
<dbReference type="GO" id="GO:0016020">
    <property type="term" value="C:membrane"/>
    <property type="evidence" value="ECO:0007669"/>
    <property type="project" value="UniProtKB-SubCell"/>
</dbReference>
<dbReference type="GO" id="GO:0005739">
    <property type="term" value="C:mitochondrion"/>
    <property type="evidence" value="ECO:0007669"/>
    <property type="project" value="UniProtKB-SubCell"/>
</dbReference>
<dbReference type="Pfam" id="PF17123">
    <property type="entry name" value="zf-RING_11"/>
    <property type="match status" value="1"/>
</dbReference>
<dbReference type="InterPro" id="IPR001841">
    <property type="entry name" value="Znf_RING"/>
</dbReference>
<evidence type="ECO:0000256" key="3">
    <source>
        <dbReference type="ARBA" id="ARBA00004370"/>
    </source>
</evidence>
<feature type="domain" description="RING-type" evidence="8">
    <location>
        <begin position="10"/>
        <end position="53"/>
    </location>
</feature>
<organism evidence="9 10">
    <name type="scientific">Lepraria neglecta</name>
    <dbReference type="NCBI Taxonomy" id="209136"/>
    <lineage>
        <taxon>Eukaryota</taxon>
        <taxon>Fungi</taxon>
        <taxon>Dikarya</taxon>
        <taxon>Ascomycota</taxon>
        <taxon>Pezizomycotina</taxon>
        <taxon>Lecanoromycetes</taxon>
        <taxon>OSLEUM clade</taxon>
        <taxon>Lecanoromycetidae</taxon>
        <taxon>Lecanorales</taxon>
        <taxon>Lecanorineae</taxon>
        <taxon>Stereocaulaceae</taxon>
        <taxon>Lepraria</taxon>
    </lineage>
</organism>
<proteinExistence type="predicted"/>
<evidence type="ECO:0000256" key="2">
    <source>
        <dbReference type="ARBA" id="ARBA00004240"/>
    </source>
</evidence>
<evidence type="ECO:0000313" key="10">
    <source>
        <dbReference type="Proteomes" id="UP001276659"/>
    </source>
</evidence>
<comment type="caution">
    <text evidence="9">The sequence shown here is derived from an EMBL/GenBank/DDBJ whole genome shotgun (WGS) entry which is preliminary data.</text>
</comment>
<keyword evidence="5" id="KW-0496">Mitochondrion</keyword>
<dbReference type="PANTHER" id="PTHR48182">
    <property type="entry name" value="PROTEIN SERAC1"/>
    <property type="match status" value="1"/>
</dbReference>
<dbReference type="EMBL" id="JASNWA010000004">
    <property type="protein sequence ID" value="KAK3175923.1"/>
    <property type="molecule type" value="Genomic_DNA"/>
</dbReference>
<reference evidence="9" key="1">
    <citation type="submission" date="2022-11" db="EMBL/GenBank/DDBJ databases">
        <title>Chromosomal genome sequence assembly and mating type (MAT) locus characterization of the leprose asexual lichenized fungus Lepraria neglecta (Nyl.) Erichsen.</title>
        <authorList>
            <person name="Allen J.L."/>
            <person name="Pfeffer B."/>
        </authorList>
    </citation>
    <scope>NUCLEOTIDE SEQUENCE</scope>
    <source>
        <strain evidence="9">Allen 5258</strain>
    </source>
</reference>
<evidence type="ECO:0000256" key="7">
    <source>
        <dbReference type="PROSITE-ProRule" id="PRU00175"/>
    </source>
</evidence>
<keyword evidence="7" id="KW-0479">Metal-binding</keyword>
<dbReference type="PANTHER" id="PTHR48182:SF2">
    <property type="entry name" value="PROTEIN SERAC1"/>
    <property type="match status" value="1"/>
</dbReference>
<protein>
    <recommendedName>
        <fullName evidence="8">RING-type domain-containing protein</fullName>
    </recommendedName>
</protein>
<sequence>MGLFPDKPTCKLCLWDFSEANGKVVRQLPCGHIFHLACVDVQLDEPELKGPSCLDLTPDDWYVKLPLIYEDDEIAKKDILWPPAGTDDRDVIVDIVFVHGLGGSRYGTWTKDNVLWPRELLAKDYPRARIMSVRETVIATVV</sequence>
<keyword evidence="7" id="KW-0863">Zinc-finger</keyword>
<dbReference type="SUPFAM" id="SSF57850">
    <property type="entry name" value="RING/U-box"/>
    <property type="match status" value="1"/>
</dbReference>
<keyword evidence="10" id="KW-1185">Reference proteome</keyword>
<dbReference type="Proteomes" id="UP001276659">
    <property type="component" value="Unassembled WGS sequence"/>
</dbReference>
<evidence type="ECO:0000256" key="4">
    <source>
        <dbReference type="ARBA" id="ARBA00022824"/>
    </source>
</evidence>
<dbReference type="GO" id="GO:0008270">
    <property type="term" value="F:zinc ion binding"/>
    <property type="evidence" value="ECO:0007669"/>
    <property type="project" value="UniProtKB-KW"/>
</dbReference>
<dbReference type="InterPro" id="IPR052374">
    <property type="entry name" value="SERAC1"/>
</dbReference>
<keyword evidence="6" id="KW-0472">Membrane</keyword>
<dbReference type="PROSITE" id="PS50089">
    <property type="entry name" value="ZF_RING_2"/>
    <property type="match status" value="1"/>
</dbReference>
<dbReference type="Gene3D" id="3.30.40.10">
    <property type="entry name" value="Zinc/RING finger domain, C3HC4 (zinc finger)"/>
    <property type="match status" value="1"/>
</dbReference>
<evidence type="ECO:0000256" key="5">
    <source>
        <dbReference type="ARBA" id="ARBA00023128"/>
    </source>
</evidence>
<dbReference type="InterPro" id="IPR013083">
    <property type="entry name" value="Znf_RING/FYVE/PHD"/>
</dbReference>
<evidence type="ECO:0000256" key="6">
    <source>
        <dbReference type="ARBA" id="ARBA00023136"/>
    </source>
</evidence>
<keyword evidence="4" id="KW-0256">Endoplasmic reticulum</keyword>
<evidence type="ECO:0000313" key="9">
    <source>
        <dbReference type="EMBL" id="KAK3175923.1"/>
    </source>
</evidence>
<name>A0AAD9ZCF5_9LECA</name>
<evidence type="ECO:0000256" key="1">
    <source>
        <dbReference type="ARBA" id="ARBA00004173"/>
    </source>
</evidence>
<dbReference type="AlphaFoldDB" id="A0AAD9ZCF5"/>
<keyword evidence="7" id="KW-0862">Zinc</keyword>
<accession>A0AAD9ZCF5</accession>
<comment type="subcellular location">
    <subcellularLocation>
        <location evidence="2">Endoplasmic reticulum</location>
    </subcellularLocation>
    <subcellularLocation>
        <location evidence="3">Membrane</location>
    </subcellularLocation>
    <subcellularLocation>
        <location evidence="1">Mitochondrion</location>
    </subcellularLocation>
</comment>